<dbReference type="AlphaFoldDB" id="A0A367KYM7"/>
<dbReference type="Proteomes" id="UP000253551">
    <property type="component" value="Unassembled WGS sequence"/>
</dbReference>
<organism evidence="1 2">
    <name type="scientific">Rhizopus stolonifer</name>
    <name type="common">Rhizopus nigricans</name>
    <dbReference type="NCBI Taxonomy" id="4846"/>
    <lineage>
        <taxon>Eukaryota</taxon>
        <taxon>Fungi</taxon>
        <taxon>Fungi incertae sedis</taxon>
        <taxon>Mucoromycota</taxon>
        <taxon>Mucoromycotina</taxon>
        <taxon>Mucoromycetes</taxon>
        <taxon>Mucorales</taxon>
        <taxon>Mucorineae</taxon>
        <taxon>Rhizopodaceae</taxon>
        <taxon>Rhizopus</taxon>
    </lineage>
</organism>
<gene>
    <name evidence="1" type="ORF">CU098_012620</name>
</gene>
<evidence type="ECO:0000313" key="2">
    <source>
        <dbReference type="Proteomes" id="UP000253551"/>
    </source>
</evidence>
<evidence type="ECO:0000313" key="1">
    <source>
        <dbReference type="EMBL" id="RCI07318.1"/>
    </source>
</evidence>
<protein>
    <submittedName>
        <fullName evidence="1">Uncharacterized protein</fullName>
    </submittedName>
</protein>
<accession>A0A367KYM7</accession>
<dbReference type="EMBL" id="PJQM01000003">
    <property type="protein sequence ID" value="RCI07318.1"/>
    <property type="molecule type" value="Genomic_DNA"/>
</dbReference>
<reference evidence="1 2" key="1">
    <citation type="journal article" date="2018" name="G3 (Bethesda)">
        <title>Phylogenetic and Phylogenomic Definition of Rhizopus Species.</title>
        <authorList>
            <person name="Gryganskyi A.P."/>
            <person name="Golan J."/>
            <person name="Dolatabadi S."/>
            <person name="Mondo S."/>
            <person name="Robb S."/>
            <person name="Idnurm A."/>
            <person name="Muszewska A."/>
            <person name="Steczkiewicz K."/>
            <person name="Masonjones S."/>
            <person name="Liao H.L."/>
            <person name="Gajdeczka M.T."/>
            <person name="Anike F."/>
            <person name="Vuek A."/>
            <person name="Anishchenko I.M."/>
            <person name="Voigt K."/>
            <person name="de Hoog G.S."/>
            <person name="Smith M.E."/>
            <person name="Heitman J."/>
            <person name="Vilgalys R."/>
            <person name="Stajich J.E."/>
        </authorList>
    </citation>
    <scope>NUCLEOTIDE SEQUENCE [LARGE SCALE GENOMIC DNA]</scope>
    <source>
        <strain evidence="1 2">LSU 92-RS-03</strain>
    </source>
</reference>
<proteinExistence type="predicted"/>
<name>A0A367KYM7_RHIST</name>
<comment type="caution">
    <text evidence="1">The sequence shown here is derived from an EMBL/GenBank/DDBJ whole genome shotgun (WGS) entry which is preliminary data.</text>
</comment>
<keyword evidence="2" id="KW-1185">Reference proteome</keyword>
<sequence>MKFLKRVPQNVFFLEKNLYLAKNPRKTIWKDKTPVPRHGNQSKAYHIIRYHPLGLKEKLQKHHGENFSNIESLSIISDYKKGQLFDLEKNIDAYPQVFKLSIATRPFMSPEKRNGPPKVTIRNYASLIRIIMHKFPNLTNRCANVMDFNKREIRPQEQYLNTNPHKLIDYSSKNDAAMSLYSILDRLKEMNVDEGTGEHPILNIKKGILKTFGTLAPMTPLSYSLRRQIRPESNSVHLVFDVTESSSSLAELSYEGYRRICLCGEENLSFVNHTIKSLSFDVDDINDDMYPYYSRCCQELIKLSLCLSFPCKRNNMTTSMSQIDFELLDIHMVLWKCK</sequence>